<dbReference type="EMBL" id="LAZR01006852">
    <property type="protein sequence ID" value="KKM89224.1"/>
    <property type="molecule type" value="Genomic_DNA"/>
</dbReference>
<name>A0A0F9L336_9ZZZZ</name>
<gene>
    <name evidence="2" type="ORF">LCGC14_1250790</name>
</gene>
<dbReference type="AlphaFoldDB" id="A0A0F9L336"/>
<organism evidence="2">
    <name type="scientific">marine sediment metagenome</name>
    <dbReference type="NCBI Taxonomy" id="412755"/>
    <lineage>
        <taxon>unclassified sequences</taxon>
        <taxon>metagenomes</taxon>
        <taxon>ecological metagenomes</taxon>
    </lineage>
</organism>
<feature type="transmembrane region" description="Helical" evidence="1">
    <location>
        <begin position="20"/>
        <end position="43"/>
    </location>
</feature>
<keyword evidence="1" id="KW-0472">Membrane</keyword>
<keyword evidence="1" id="KW-1133">Transmembrane helix</keyword>
<protein>
    <submittedName>
        <fullName evidence="2">Uncharacterized protein</fullName>
    </submittedName>
</protein>
<accession>A0A0F9L336</accession>
<evidence type="ECO:0000313" key="2">
    <source>
        <dbReference type="EMBL" id="KKM89224.1"/>
    </source>
</evidence>
<proteinExistence type="predicted"/>
<comment type="caution">
    <text evidence="2">The sequence shown here is derived from an EMBL/GenBank/DDBJ whole genome shotgun (WGS) entry which is preliminary data.</text>
</comment>
<sequence length="72" mass="7999">MSQDVIRKRVPPFPPFPPGLIALVLNLLPVACVVLQFINNAWLPRGLKLSIRSVEGQIGYSSYKAVHRTTTI</sequence>
<keyword evidence="1" id="KW-0812">Transmembrane</keyword>
<reference evidence="2" key="1">
    <citation type="journal article" date="2015" name="Nature">
        <title>Complex archaea that bridge the gap between prokaryotes and eukaryotes.</title>
        <authorList>
            <person name="Spang A."/>
            <person name="Saw J.H."/>
            <person name="Jorgensen S.L."/>
            <person name="Zaremba-Niedzwiedzka K."/>
            <person name="Martijn J."/>
            <person name="Lind A.E."/>
            <person name="van Eijk R."/>
            <person name="Schleper C."/>
            <person name="Guy L."/>
            <person name="Ettema T.J."/>
        </authorList>
    </citation>
    <scope>NUCLEOTIDE SEQUENCE</scope>
</reference>
<evidence type="ECO:0000256" key="1">
    <source>
        <dbReference type="SAM" id="Phobius"/>
    </source>
</evidence>